<dbReference type="PROSITE" id="PS50833">
    <property type="entry name" value="BRIX"/>
    <property type="match status" value="1"/>
</dbReference>
<reference evidence="3" key="2">
    <citation type="submission" date="2017-10" db="EMBL/GenBank/DDBJ databases">
        <title>Ladona fulva Genome sequencing and assembly.</title>
        <authorList>
            <person name="Murali S."/>
            <person name="Richards S."/>
            <person name="Bandaranaike D."/>
            <person name="Bellair M."/>
            <person name="Blankenburg K."/>
            <person name="Chao H."/>
            <person name="Dinh H."/>
            <person name="Doddapaneni H."/>
            <person name="Dugan-Rocha S."/>
            <person name="Elkadiri S."/>
            <person name="Gnanaolivu R."/>
            <person name="Hernandez B."/>
            <person name="Skinner E."/>
            <person name="Javaid M."/>
            <person name="Lee S."/>
            <person name="Li M."/>
            <person name="Ming W."/>
            <person name="Munidasa M."/>
            <person name="Muniz J."/>
            <person name="Nguyen L."/>
            <person name="Hughes D."/>
            <person name="Osuji N."/>
            <person name="Pu L.-L."/>
            <person name="Puazo M."/>
            <person name="Qu C."/>
            <person name="Quiroz J."/>
            <person name="Raj R."/>
            <person name="Weissenberger G."/>
            <person name="Xin Y."/>
            <person name="Zou X."/>
            <person name="Han Y."/>
            <person name="Worley K."/>
            <person name="Muzny D."/>
            <person name="Gibbs R."/>
        </authorList>
    </citation>
    <scope>NUCLEOTIDE SEQUENCE</scope>
    <source>
        <strain evidence="3">Sampled in the wild</strain>
    </source>
</reference>
<feature type="region of interest" description="Disordered" evidence="1">
    <location>
        <begin position="385"/>
        <end position="468"/>
    </location>
</feature>
<dbReference type="PANTHER" id="PTHR12661">
    <property type="entry name" value="PETER PAN-RELATED"/>
    <property type="match status" value="1"/>
</dbReference>
<feature type="region of interest" description="Disordered" evidence="1">
    <location>
        <begin position="322"/>
        <end position="347"/>
    </location>
</feature>
<reference evidence="3" key="1">
    <citation type="submission" date="2013-04" db="EMBL/GenBank/DDBJ databases">
        <authorList>
            <person name="Qu J."/>
            <person name="Murali S.C."/>
            <person name="Bandaranaike D."/>
            <person name="Bellair M."/>
            <person name="Blankenburg K."/>
            <person name="Chao H."/>
            <person name="Dinh H."/>
            <person name="Doddapaneni H."/>
            <person name="Downs B."/>
            <person name="Dugan-Rocha S."/>
            <person name="Elkadiri S."/>
            <person name="Gnanaolivu R.D."/>
            <person name="Hernandez B."/>
            <person name="Javaid M."/>
            <person name="Jayaseelan J.C."/>
            <person name="Lee S."/>
            <person name="Li M."/>
            <person name="Ming W."/>
            <person name="Munidasa M."/>
            <person name="Muniz J."/>
            <person name="Nguyen L."/>
            <person name="Ongeri F."/>
            <person name="Osuji N."/>
            <person name="Pu L.-L."/>
            <person name="Puazo M."/>
            <person name="Qu C."/>
            <person name="Quiroz J."/>
            <person name="Raj R."/>
            <person name="Weissenberger G."/>
            <person name="Xin Y."/>
            <person name="Zou X."/>
            <person name="Han Y."/>
            <person name="Richards S."/>
            <person name="Worley K."/>
            <person name="Muzny D."/>
            <person name="Gibbs R."/>
        </authorList>
    </citation>
    <scope>NUCLEOTIDE SEQUENCE</scope>
    <source>
        <strain evidence="3">Sampled in the wild</strain>
    </source>
</reference>
<accession>A0A8K0KNB6</accession>
<dbReference type="InterPro" id="IPR007109">
    <property type="entry name" value="Brix"/>
</dbReference>
<dbReference type="InterPro" id="IPR045112">
    <property type="entry name" value="PPAN-like"/>
</dbReference>
<dbReference type="OrthoDB" id="10261452at2759"/>
<evidence type="ECO:0000313" key="4">
    <source>
        <dbReference type="Proteomes" id="UP000792457"/>
    </source>
</evidence>
<proteinExistence type="predicted"/>
<feature type="compositionally biased region" description="Basic residues" evidence="1">
    <location>
        <begin position="397"/>
        <end position="414"/>
    </location>
</feature>
<feature type="domain" description="Brix" evidence="2">
    <location>
        <begin position="29"/>
        <end position="291"/>
    </location>
</feature>
<feature type="region of interest" description="Disordered" evidence="1">
    <location>
        <begin position="1"/>
        <end position="23"/>
    </location>
</feature>
<feature type="compositionally biased region" description="Basic residues" evidence="1">
    <location>
        <begin position="452"/>
        <end position="468"/>
    </location>
</feature>
<dbReference type="EMBL" id="KZ309354">
    <property type="protein sequence ID" value="KAG8238449.1"/>
    <property type="molecule type" value="Genomic_DNA"/>
</dbReference>
<comment type="caution">
    <text evidence="3">The sequence shown here is derived from an EMBL/GenBank/DDBJ whole genome shotgun (WGS) entry which is preliminary data.</text>
</comment>
<organism evidence="3 4">
    <name type="scientific">Ladona fulva</name>
    <name type="common">Scarce chaser dragonfly</name>
    <name type="synonym">Libellula fulva</name>
    <dbReference type="NCBI Taxonomy" id="123851"/>
    <lineage>
        <taxon>Eukaryota</taxon>
        <taxon>Metazoa</taxon>
        <taxon>Ecdysozoa</taxon>
        <taxon>Arthropoda</taxon>
        <taxon>Hexapoda</taxon>
        <taxon>Insecta</taxon>
        <taxon>Pterygota</taxon>
        <taxon>Palaeoptera</taxon>
        <taxon>Odonata</taxon>
        <taxon>Epiprocta</taxon>
        <taxon>Anisoptera</taxon>
        <taxon>Libelluloidea</taxon>
        <taxon>Libellulidae</taxon>
        <taxon>Ladona</taxon>
    </lineage>
</organism>
<dbReference type="Proteomes" id="UP000792457">
    <property type="component" value="Unassembled WGS sequence"/>
</dbReference>
<evidence type="ECO:0000313" key="3">
    <source>
        <dbReference type="EMBL" id="KAG8238449.1"/>
    </source>
</evidence>
<protein>
    <recommendedName>
        <fullName evidence="2">Brix domain-containing protein</fullName>
    </recommendedName>
</protein>
<gene>
    <name evidence="3" type="ORF">J437_LFUL002906</name>
</gene>
<dbReference type="GO" id="GO:0030687">
    <property type="term" value="C:preribosome, large subunit precursor"/>
    <property type="evidence" value="ECO:0007669"/>
    <property type="project" value="TreeGrafter"/>
</dbReference>
<dbReference type="GO" id="GO:0006364">
    <property type="term" value="P:rRNA processing"/>
    <property type="evidence" value="ECO:0007669"/>
    <property type="project" value="InterPro"/>
</dbReference>
<dbReference type="GO" id="GO:0019843">
    <property type="term" value="F:rRNA binding"/>
    <property type="evidence" value="ECO:0007669"/>
    <property type="project" value="InterPro"/>
</dbReference>
<feature type="compositionally biased region" description="Basic and acidic residues" evidence="1">
    <location>
        <begin position="385"/>
        <end position="396"/>
    </location>
</feature>
<keyword evidence="4" id="KW-1185">Reference proteome</keyword>
<name>A0A8K0KNB6_LADFU</name>
<feature type="compositionally biased region" description="Basic residues" evidence="1">
    <location>
        <begin position="1"/>
        <end position="15"/>
    </location>
</feature>
<evidence type="ECO:0000256" key="1">
    <source>
        <dbReference type="SAM" id="MobiDB-lite"/>
    </source>
</evidence>
<evidence type="ECO:0000259" key="2">
    <source>
        <dbReference type="PROSITE" id="PS50833"/>
    </source>
</evidence>
<feature type="compositionally biased region" description="Basic and acidic residues" evidence="1">
    <location>
        <begin position="326"/>
        <end position="341"/>
    </location>
</feature>
<dbReference type="SMART" id="SM00879">
    <property type="entry name" value="Brix"/>
    <property type="match status" value="1"/>
</dbReference>
<dbReference type="PANTHER" id="PTHR12661:SF5">
    <property type="entry name" value="SUPPRESSOR OF SWI4 1 HOMOLOG"/>
    <property type="match status" value="1"/>
</dbReference>
<sequence length="468" mass="54281">MPRRKKRGRTVRKNRQATNVEPEELKNAPHSFVIHRGIVGGYVKELTKDMRKVMEPFTASALKVRKKNTIKDFLSVAGLLHVSHMLMFTRTQLSTYLRIARFPRGPTLTFRVHNYSLARDVISTVRKQYVFQKMFADSPLVVLNGFSGEGQQLKLMVTTFQHMFPSINLSKVNLNSIRRCVLLNYNEESKIIDFRHYAVKVIPKGMSRSVKKIIQSKVPNLAHLEDISEFFSKAANLSESEAEDDPNSHVILPQKVASRGNMVSAQSAIRVVELGPRLSLQLIKVEDALLGGDILYHELIKKTEEEKLLIKKRRAQKMMVKMKRKMNQEKNVKRKEQEKEVHKKKSLKGMNKLETDLLMKKAVEEGKQWEDDDDAEWYRKEVGKEPDRDLFGDGPKKGLKRKKEPAPWMKRKKQKLENENNRSTAPKNRSKRNKSMPNEKSKRTKNFPANANHKKFKPKWKVMNTSKK</sequence>
<dbReference type="Pfam" id="PF04427">
    <property type="entry name" value="Brix"/>
    <property type="match status" value="1"/>
</dbReference>
<dbReference type="AlphaFoldDB" id="A0A8K0KNB6"/>
<dbReference type="GO" id="GO:0000027">
    <property type="term" value="P:ribosomal large subunit assembly"/>
    <property type="evidence" value="ECO:0007669"/>
    <property type="project" value="TreeGrafter"/>
</dbReference>